<dbReference type="KEGG" id="char:105913080"/>
<dbReference type="InterPro" id="IPR036770">
    <property type="entry name" value="Ankyrin_rpt-contain_sf"/>
</dbReference>
<evidence type="ECO:0000313" key="6">
    <source>
        <dbReference type="RefSeq" id="XP_012697552.1"/>
    </source>
</evidence>
<feature type="region of interest" description="Disordered" evidence="4">
    <location>
        <begin position="20"/>
        <end position="46"/>
    </location>
</feature>
<dbReference type="PANTHER" id="PTHR14491:SF8">
    <property type="entry name" value="ANKYRIN REPEAT DOMAIN-CONTAINING PROTEIN SOWAHD"/>
    <property type="match status" value="1"/>
</dbReference>
<dbReference type="CTD" id="347454"/>
<dbReference type="Gene3D" id="1.25.40.20">
    <property type="entry name" value="Ankyrin repeat-containing domain"/>
    <property type="match status" value="1"/>
</dbReference>
<keyword evidence="2" id="KW-0040">ANK repeat</keyword>
<organism evidence="5 6">
    <name type="scientific">Clupea harengus</name>
    <name type="common">Atlantic herring</name>
    <dbReference type="NCBI Taxonomy" id="7950"/>
    <lineage>
        <taxon>Eukaryota</taxon>
        <taxon>Metazoa</taxon>
        <taxon>Chordata</taxon>
        <taxon>Craniata</taxon>
        <taxon>Vertebrata</taxon>
        <taxon>Euteleostomi</taxon>
        <taxon>Actinopterygii</taxon>
        <taxon>Neopterygii</taxon>
        <taxon>Teleostei</taxon>
        <taxon>Clupei</taxon>
        <taxon>Clupeiformes</taxon>
        <taxon>Clupeoidei</taxon>
        <taxon>Clupeidae</taxon>
        <taxon>Clupea</taxon>
    </lineage>
</organism>
<evidence type="ECO:0000256" key="3">
    <source>
        <dbReference type="ARBA" id="ARBA00038122"/>
    </source>
</evidence>
<evidence type="ECO:0000313" key="5">
    <source>
        <dbReference type="Proteomes" id="UP000515152"/>
    </source>
</evidence>
<protein>
    <submittedName>
        <fullName evidence="6">Ankyrin repeat domain-containing protein SOWAHC</fullName>
    </submittedName>
</protein>
<gene>
    <name evidence="6" type="primary">sowahd</name>
</gene>
<dbReference type="OrthoDB" id="60433at2759"/>
<proteinExistence type="inferred from homology"/>
<dbReference type="AlphaFoldDB" id="A0A6P3WFV0"/>
<dbReference type="InterPro" id="IPR002110">
    <property type="entry name" value="Ankyrin_rpt"/>
</dbReference>
<keyword evidence="5" id="KW-1185">Reference proteome</keyword>
<name>A0A6P3WFV0_CLUHA</name>
<dbReference type="Proteomes" id="UP000515152">
    <property type="component" value="Chromosome 20"/>
</dbReference>
<evidence type="ECO:0000256" key="1">
    <source>
        <dbReference type="ARBA" id="ARBA00022737"/>
    </source>
</evidence>
<dbReference type="SUPFAM" id="SSF48403">
    <property type="entry name" value="Ankyrin repeat"/>
    <property type="match status" value="1"/>
</dbReference>
<comment type="similarity">
    <text evidence="3">Belongs to the SOWAH family.</text>
</comment>
<dbReference type="SMART" id="SM00248">
    <property type="entry name" value="ANK"/>
    <property type="match status" value="2"/>
</dbReference>
<sequence length="353" mass="39117">MCDINRSVSELADVIRSETHLYPPQGGASSPPVSTHSDGDGMECASSCNSKEAQTHILGVRPLPAALSATTRRSRFQRQQEICEPGSSISQTLAVDTYDKGSLTPAMRKKYLKELVLNNGLNSGYGSILLPSKTSGGYGENDPSYSEEGNNYSSYWALDPMEHAWMLSVVDGNYETISAYLSSDLSLLTRKDFVSGFTALHWLAKYGKHETLIQLLKYAEKEHCHVDVNLKGSGGLTALHVAAMHSQFMVVKLLVGAFGAKIDIMDYNGRRAWQYLKCNAPMEMKELLGAWDDEHVSVGQQNVNNNSSGADVINCNTCEDEEPKNAFDRRNDSWRVRSFKKFFSPFLSFVNKN</sequence>
<dbReference type="RefSeq" id="XP_012697552.1">
    <property type="nucleotide sequence ID" value="XM_012842098.3"/>
</dbReference>
<keyword evidence="1" id="KW-0677">Repeat</keyword>
<accession>A0A6P3WFV0</accession>
<feature type="compositionally biased region" description="Polar residues" evidence="4">
    <location>
        <begin position="27"/>
        <end position="36"/>
    </location>
</feature>
<dbReference type="PANTHER" id="PTHR14491">
    <property type="entry name" value="SOSONDOWAH, ISOFORM G"/>
    <property type="match status" value="1"/>
</dbReference>
<reference evidence="6" key="1">
    <citation type="submission" date="2025-08" db="UniProtKB">
        <authorList>
            <consortium name="RefSeq"/>
        </authorList>
    </citation>
    <scope>IDENTIFICATION</scope>
</reference>
<evidence type="ECO:0000256" key="4">
    <source>
        <dbReference type="SAM" id="MobiDB-lite"/>
    </source>
</evidence>
<evidence type="ECO:0000256" key="2">
    <source>
        <dbReference type="ARBA" id="ARBA00023043"/>
    </source>
</evidence>
<dbReference type="Pfam" id="PF12796">
    <property type="entry name" value="Ank_2"/>
    <property type="match status" value="1"/>
</dbReference>
<dbReference type="GeneID" id="105913080"/>